<feature type="compositionally biased region" description="Polar residues" evidence="6">
    <location>
        <begin position="973"/>
        <end position="996"/>
    </location>
</feature>
<dbReference type="PROSITE" id="PS50294">
    <property type="entry name" value="WD_REPEATS_REGION"/>
    <property type="match status" value="2"/>
</dbReference>
<comment type="caution">
    <text evidence="8">The sequence shown here is derived from an EMBL/GenBank/DDBJ whole genome shotgun (WGS) entry which is preliminary data.</text>
</comment>
<evidence type="ECO:0000313" key="8">
    <source>
        <dbReference type="EMBL" id="KAK5953716.1"/>
    </source>
</evidence>
<keyword evidence="5" id="KW-0853">WD repeat</keyword>
<dbReference type="GO" id="GO:0035859">
    <property type="term" value="C:Seh1-associated complex"/>
    <property type="evidence" value="ECO:0007669"/>
    <property type="project" value="TreeGrafter"/>
</dbReference>
<keyword evidence="1" id="KW-0479">Metal-binding</keyword>
<feature type="compositionally biased region" description="Polar residues" evidence="6">
    <location>
        <begin position="745"/>
        <end position="754"/>
    </location>
</feature>
<feature type="compositionally biased region" description="Basic and acidic residues" evidence="6">
    <location>
        <begin position="428"/>
        <end position="442"/>
    </location>
</feature>
<sequence>MSFTSQDSTQSNETFGKDASFTLPQLIGSMSISPAGRDVVLGSKEGLHIIDLDSPYSPPRFLPHRTPWEVADVQWSPFADRDYWVVSTSNQKALVWNLNMVGWRNSIEHVLHGHTRAITDINFSAHHPDKLATCSVDSFVHCWDLRCPGRPVTSFSDWFAGATQVKWSRQDEHVLASSHDKFLHIWDDRKGAYPARTIEAHDTKIYGIDWNRFEPSKIVTCSLDKTIKFWDTNQEANVPDRVIKTDFPVWRARHTPYGWGLMVMPQRGNGNLHLYDRRAVNGVHDSGAVKPVHVFPGHKGQVKEFLWRAFGTVKDGIDHRDFQLVSWGTDRELRLHAVPENVFTDVGYEKGISKPQRLRFTRRGARYRTFRDEPREQDAVLAAPPRADSFPASNQFLRVRGRPSTNMGMSRVPVTQFKGWLQTGKNARRTDMHGKASGRPDTDPISWMKNVKIASWDTDALADEITSVGEKFKKVDFETVDVSQRKATMSLESPWGDPDSATVYTRIDLKFPKAYPKDARAIVHVQRTSSITAETQKKLMEDVQNIAEAHKAKGRGCIEAIVRYLLKEQTLDQIISWLMRDSLTDSKILEAVDIAQDVSDDSDDDQVGSVPKVAHKNQNVNVPLAKGCAAIWAENGKLVCFFRPKNKEPTSFLSTIGTGQLDESDSSKLFGGFGKFQIDSPARKAKDIIAQGPDESDPEHSDHSSVSSSSTSSSDSSGVFEVGTNRFVPWQRTTLDSLQRDKSAEGSQKSTTLDGTRIGDASQPTVIAIHDLSGLLPASEAAALGYQINDSIRSTCEHNRAVAERCSLSTAANAWNLLESLLASRPSQQVQRTLKVNPEPPPAQFLRHTLAGGDAFRESPHEKEPDKTWLEDLLRTTRLAYGIMQHFDRTADVQMLAMLSAIYLQAQLSFIQHLERRAMQHPAKDRSQSSERAYVTQALRNVQDRRLDPRNGVYEQGPRPSRSDGPGYPHAELSTSMPTSTLATNYVGNTQQSSGAPNVVAQDPSGFVSAIHSSATSLAGSPESHRFSRKSDSLVASQPRAKPRLPSPPVRSAHRASAQHHRSSKSLRASPDDNFFNEARSRLKTSLSLANVSGYTGDNDQRQNAGGHLRKLRNDGAETPLQQPRKRKLKTKIHAPSLNSEVDDSLLHSSMPSEEVLRQCLSHVRQYMNLLEAWQLWPQRAEMNKLCSQASIMLDKLINGRSSSNSSVEARTGLEVRRCCPECGSTLAPIEKNGVAIGWHCISQECHKQHRKVSKKQRCSICDMAVHGLSLPCFQCGHLVCYECAQGWYGHQSVEERKRSNSTTLLKAYSVTADEAPGCPTGCGCSCSTLSEITVPYPDNAPTEPDQDVALVTPHSEGYTDSTERSLSLTQHRSHRGQSTGATFGAPESAFNALLALQGQSRHRSTSSTHTASTAVGPSYAQQISQSTSHATRTRDNSISTADELLPWASDRNPTLGRGLGGGLSRGLSNKGSDSTIRKAARGS</sequence>
<dbReference type="InterPro" id="IPR036322">
    <property type="entry name" value="WD40_repeat_dom_sf"/>
</dbReference>
<evidence type="ECO:0000256" key="5">
    <source>
        <dbReference type="PROSITE-ProRule" id="PRU00221"/>
    </source>
</evidence>
<feature type="region of interest" description="Disordered" evidence="6">
    <location>
        <begin position="691"/>
        <end position="720"/>
    </location>
</feature>
<keyword evidence="2" id="KW-0863">Zinc-finger</keyword>
<feature type="region of interest" description="Disordered" evidence="6">
    <location>
        <begin position="1357"/>
        <end position="1385"/>
    </location>
</feature>
<gene>
    <name evidence="8" type="ORF">OHC33_004985</name>
</gene>
<dbReference type="InterPro" id="IPR017907">
    <property type="entry name" value="Znf_RING_CS"/>
</dbReference>
<dbReference type="SMART" id="SM00320">
    <property type="entry name" value="WD40"/>
    <property type="match status" value="5"/>
</dbReference>
<evidence type="ECO:0000259" key="7">
    <source>
        <dbReference type="PROSITE" id="PS50908"/>
    </source>
</evidence>
<feature type="compositionally biased region" description="Polar residues" evidence="6">
    <location>
        <begin position="1094"/>
        <end position="1104"/>
    </location>
</feature>
<dbReference type="Gene3D" id="2.130.10.10">
    <property type="entry name" value="YVTN repeat-like/Quinoprotein amine dehydrogenase"/>
    <property type="match status" value="1"/>
</dbReference>
<dbReference type="InterPro" id="IPR015943">
    <property type="entry name" value="WD40/YVTN_repeat-like_dom_sf"/>
</dbReference>
<dbReference type="InterPro" id="IPR006575">
    <property type="entry name" value="RWD_dom"/>
</dbReference>
<evidence type="ECO:0000256" key="4">
    <source>
        <dbReference type="ARBA" id="ARBA00038452"/>
    </source>
</evidence>
<feature type="compositionally biased region" description="Basic and acidic residues" evidence="6">
    <location>
        <begin position="1023"/>
        <end position="1032"/>
    </location>
</feature>
<dbReference type="InterPro" id="IPR001680">
    <property type="entry name" value="WD40_rpt"/>
</dbReference>
<dbReference type="Proteomes" id="UP001316803">
    <property type="component" value="Unassembled WGS sequence"/>
</dbReference>
<dbReference type="PROSITE" id="PS50082">
    <property type="entry name" value="WD_REPEATS_2"/>
    <property type="match status" value="2"/>
</dbReference>
<keyword evidence="9" id="KW-1185">Reference proteome</keyword>
<evidence type="ECO:0000256" key="1">
    <source>
        <dbReference type="ARBA" id="ARBA00022723"/>
    </source>
</evidence>
<keyword evidence="3" id="KW-0862">Zinc</keyword>
<dbReference type="GO" id="GO:0008270">
    <property type="term" value="F:zinc ion binding"/>
    <property type="evidence" value="ECO:0007669"/>
    <property type="project" value="UniProtKB-KW"/>
</dbReference>
<feature type="compositionally biased region" description="Basic residues" evidence="6">
    <location>
        <begin position="1052"/>
        <end position="1065"/>
    </location>
</feature>
<protein>
    <recommendedName>
        <fullName evidence="7">RWD domain-containing protein</fullName>
    </recommendedName>
</protein>
<evidence type="ECO:0000256" key="3">
    <source>
        <dbReference type="ARBA" id="ARBA00022833"/>
    </source>
</evidence>
<dbReference type="PANTHER" id="PTHR46170">
    <property type="entry name" value="GATOR COMPLEX PROTEIN WDR59"/>
    <property type="match status" value="1"/>
</dbReference>
<dbReference type="GO" id="GO:0005774">
    <property type="term" value="C:vacuolar membrane"/>
    <property type="evidence" value="ECO:0007669"/>
    <property type="project" value="TreeGrafter"/>
</dbReference>
<feature type="region of interest" description="Disordered" evidence="6">
    <location>
        <begin position="939"/>
        <end position="1001"/>
    </location>
</feature>
<dbReference type="GO" id="GO:0034198">
    <property type="term" value="P:cellular response to amino acid starvation"/>
    <property type="evidence" value="ECO:0007669"/>
    <property type="project" value="TreeGrafter"/>
</dbReference>
<organism evidence="8 9">
    <name type="scientific">Knufia fluminis</name>
    <dbReference type="NCBI Taxonomy" id="191047"/>
    <lineage>
        <taxon>Eukaryota</taxon>
        <taxon>Fungi</taxon>
        <taxon>Dikarya</taxon>
        <taxon>Ascomycota</taxon>
        <taxon>Pezizomycotina</taxon>
        <taxon>Eurotiomycetes</taxon>
        <taxon>Chaetothyriomycetidae</taxon>
        <taxon>Chaetothyriales</taxon>
        <taxon>Trichomeriaceae</taxon>
        <taxon>Knufia</taxon>
    </lineage>
</organism>
<accession>A0AAN8EU30</accession>
<feature type="compositionally biased region" description="Polar residues" evidence="6">
    <location>
        <begin position="1359"/>
        <end position="1382"/>
    </location>
</feature>
<feature type="compositionally biased region" description="Polar residues" evidence="6">
    <location>
        <begin position="1420"/>
        <end position="1441"/>
    </location>
</feature>
<dbReference type="PANTHER" id="PTHR46170:SF1">
    <property type="entry name" value="GATOR COMPLEX PROTEIN WDR59"/>
    <property type="match status" value="1"/>
</dbReference>
<dbReference type="GO" id="GO:1904263">
    <property type="term" value="P:positive regulation of TORC1 signaling"/>
    <property type="evidence" value="ECO:0007669"/>
    <property type="project" value="TreeGrafter"/>
</dbReference>
<feature type="domain" description="RWD" evidence="7">
    <location>
        <begin position="463"/>
        <end position="572"/>
    </location>
</feature>
<evidence type="ECO:0000256" key="6">
    <source>
        <dbReference type="SAM" id="MobiDB-lite"/>
    </source>
</evidence>
<feature type="region of interest" description="Disordered" evidence="6">
    <location>
        <begin position="1017"/>
        <end position="1073"/>
    </location>
</feature>
<evidence type="ECO:0000313" key="9">
    <source>
        <dbReference type="Proteomes" id="UP001316803"/>
    </source>
</evidence>
<reference evidence="8 9" key="1">
    <citation type="submission" date="2022-12" db="EMBL/GenBank/DDBJ databases">
        <title>Genomic features and morphological characterization of a novel Knufia sp. strain isolated from spacecraft assembly facility.</title>
        <authorList>
            <person name="Teixeira M."/>
            <person name="Chander A.M."/>
            <person name="Stajich J.E."/>
            <person name="Venkateswaran K."/>
        </authorList>
    </citation>
    <scope>NUCLEOTIDE SEQUENCE [LARGE SCALE GENOMIC DNA]</scope>
    <source>
        <strain evidence="8 9">FJI-L2-BK-P2</strain>
    </source>
</reference>
<evidence type="ECO:0000256" key="2">
    <source>
        <dbReference type="ARBA" id="ARBA00022771"/>
    </source>
</evidence>
<feature type="compositionally biased region" description="Low complexity" evidence="6">
    <location>
        <begin position="704"/>
        <end position="717"/>
    </location>
</feature>
<comment type="similarity">
    <text evidence="4">Belongs to the WD repeat WDR59 family.</text>
</comment>
<name>A0AAN8EU30_9EURO</name>
<dbReference type="InterPro" id="IPR049567">
    <property type="entry name" value="WDR59-like"/>
</dbReference>
<feature type="repeat" description="WD" evidence="5">
    <location>
        <begin position="111"/>
        <end position="146"/>
    </location>
</feature>
<feature type="region of interest" description="Disordered" evidence="6">
    <location>
        <begin position="1094"/>
        <end position="1131"/>
    </location>
</feature>
<feature type="compositionally biased region" description="Low complexity" evidence="6">
    <location>
        <begin position="1406"/>
        <end position="1415"/>
    </location>
</feature>
<feature type="region of interest" description="Disordered" evidence="6">
    <location>
        <begin position="733"/>
        <end position="758"/>
    </location>
</feature>
<dbReference type="Pfam" id="PF00400">
    <property type="entry name" value="WD40"/>
    <property type="match status" value="3"/>
</dbReference>
<dbReference type="GO" id="GO:0035591">
    <property type="term" value="F:signaling adaptor activity"/>
    <property type="evidence" value="ECO:0007669"/>
    <property type="project" value="TreeGrafter"/>
</dbReference>
<dbReference type="SUPFAM" id="SSF50978">
    <property type="entry name" value="WD40 repeat-like"/>
    <property type="match status" value="1"/>
</dbReference>
<feature type="region of interest" description="Disordered" evidence="6">
    <location>
        <begin position="424"/>
        <end position="444"/>
    </location>
</feature>
<feature type="region of interest" description="Disordered" evidence="6">
    <location>
        <begin position="1398"/>
        <end position="1484"/>
    </location>
</feature>
<dbReference type="EMBL" id="JAKLMC020000010">
    <property type="protein sequence ID" value="KAK5953716.1"/>
    <property type="molecule type" value="Genomic_DNA"/>
</dbReference>
<feature type="repeat" description="WD" evidence="5">
    <location>
        <begin position="198"/>
        <end position="240"/>
    </location>
</feature>
<dbReference type="PROSITE" id="PS50908">
    <property type="entry name" value="RWD"/>
    <property type="match status" value="1"/>
</dbReference>
<dbReference type="PROSITE" id="PS00518">
    <property type="entry name" value="ZF_RING_1"/>
    <property type="match status" value="1"/>
</dbReference>
<proteinExistence type="inferred from homology"/>